<organism evidence="3 4">
    <name type="scientific">Rugamonas rubra</name>
    <dbReference type="NCBI Taxonomy" id="758825"/>
    <lineage>
        <taxon>Bacteria</taxon>
        <taxon>Pseudomonadati</taxon>
        <taxon>Pseudomonadota</taxon>
        <taxon>Betaproteobacteria</taxon>
        <taxon>Burkholderiales</taxon>
        <taxon>Oxalobacteraceae</taxon>
        <taxon>Telluria group</taxon>
        <taxon>Rugamonas</taxon>
    </lineage>
</organism>
<evidence type="ECO:0000259" key="2">
    <source>
        <dbReference type="Pfam" id="PF09299"/>
    </source>
</evidence>
<evidence type="ECO:0000313" key="4">
    <source>
        <dbReference type="Proteomes" id="UP000199470"/>
    </source>
</evidence>
<dbReference type="RefSeq" id="WP_139236633.1">
    <property type="nucleotide sequence ID" value="NZ_FOTW01000019.1"/>
</dbReference>
<feature type="compositionally biased region" description="Basic and acidic residues" evidence="1">
    <location>
        <begin position="157"/>
        <end position="168"/>
    </location>
</feature>
<gene>
    <name evidence="3" type="ORF">SAMN02982985_03889</name>
</gene>
<keyword evidence="4" id="KW-1185">Reference proteome</keyword>
<feature type="region of interest" description="Disordered" evidence="1">
    <location>
        <begin position="588"/>
        <end position="611"/>
    </location>
</feature>
<evidence type="ECO:0000256" key="1">
    <source>
        <dbReference type="SAM" id="MobiDB-lite"/>
    </source>
</evidence>
<dbReference type="STRING" id="758825.SAMN02982985_03889"/>
<sequence>MPAPLTLRRNDLLRYAAPPARTVRLLWIDAEQRHGYVFDVAATSAEVEPVALARLADDVRAGRAVVLADDPYLVVAQPELLPAKHLQLREQAWRVVEGLTRREPAIFLARLRGQLIAEATALHGVSHPTIYRYLRRYWQRGQTPNALLPDYANSGGRGKERAASEGVKRGRPRKAGADPGLNADLALRRVFRVATALYAAEHAKFSRRGAYRAMLRDFFDGRRIDLDSGRVLPAGATIAVLPSFGQFNYWLEQDDDRPPQLRPRVGKADAGHAPLSVADADADGTAPPADLAAAPGRPGASYYVEAVRAELLLVSRADRTVLAGRPLLYVVSDCFSGMVAGVYASLEPAGWDGAMLALANCGADKQRYCAGLGRAIDAAEWPVWHLPETLLVQSALGAGWNDDTLLHNFNVRCRPVADGPADWKATLARRFKLLAPGEEGGANRLDGVLDLRQFNRVVLEAVLHHNRRGGAARKDAPAPRALWDWGLRHRGAGLKSYPEQLLRCCLLPLATASVTADGILLRGRLYTCARAIEQRWFERARQRGRWQVRLACDPSDLELVYLLDAAAPMQFHACHPLLGDAAPAHAAAEVAEQRSPRQPARGADLPLLAAG</sequence>
<proteinExistence type="predicted"/>
<reference evidence="3 4" key="1">
    <citation type="submission" date="2016-10" db="EMBL/GenBank/DDBJ databases">
        <authorList>
            <person name="de Groot N.N."/>
        </authorList>
    </citation>
    <scope>NUCLEOTIDE SEQUENCE [LARGE SCALE GENOMIC DNA]</scope>
    <source>
        <strain evidence="3 4">ATCC 43154</strain>
    </source>
</reference>
<dbReference type="EMBL" id="FOTW01000019">
    <property type="protein sequence ID" value="SFM38793.1"/>
    <property type="molecule type" value="Genomic_DNA"/>
</dbReference>
<dbReference type="AlphaFoldDB" id="A0A1I4QGP9"/>
<name>A0A1I4QGP9_9BURK</name>
<accession>A0A1I4QGP9</accession>
<feature type="domain" description="Transposase-like Mu C-terminal" evidence="2">
    <location>
        <begin position="504"/>
        <end position="564"/>
    </location>
</feature>
<evidence type="ECO:0000313" key="3">
    <source>
        <dbReference type="EMBL" id="SFM38793.1"/>
    </source>
</evidence>
<dbReference type="InterPro" id="IPR015378">
    <property type="entry name" value="Transposase-like_Mu_C"/>
</dbReference>
<dbReference type="Pfam" id="PF09299">
    <property type="entry name" value="Mu-transpos_C"/>
    <property type="match status" value="1"/>
</dbReference>
<dbReference type="Pfam" id="PF13384">
    <property type="entry name" value="HTH_23"/>
    <property type="match status" value="1"/>
</dbReference>
<dbReference type="Proteomes" id="UP000199470">
    <property type="component" value="Unassembled WGS sequence"/>
</dbReference>
<protein>
    <submittedName>
        <fullName evidence="3">Mu transposase, C-terminal</fullName>
    </submittedName>
</protein>
<feature type="region of interest" description="Disordered" evidence="1">
    <location>
        <begin position="148"/>
        <end position="178"/>
    </location>
</feature>
<dbReference type="OrthoDB" id="5439087at2"/>